<gene>
    <name evidence="2" type="ORF">I7I52_03596</name>
</gene>
<evidence type="ECO:0000256" key="1">
    <source>
        <dbReference type="SAM" id="Phobius"/>
    </source>
</evidence>
<sequence length="67" mass="7589">MHVGNYTKIPIDSGRLVHAQVHASYIHAGLIHIDISGLVSWLLTFSHRTKYRTIAVGDWQILIHSSR</sequence>
<protein>
    <submittedName>
        <fullName evidence="2">Uncharacterized protein</fullName>
    </submittedName>
</protein>
<feature type="transmembrane region" description="Helical" evidence="1">
    <location>
        <begin position="25"/>
        <end position="45"/>
    </location>
</feature>
<comment type="caution">
    <text evidence="2">The sequence shown here is derived from an EMBL/GenBank/DDBJ whole genome shotgun (WGS) entry which is preliminary data.</text>
</comment>
<proteinExistence type="predicted"/>
<evidence type="ECO:0000313" key="3">
    <source>
        <dbReference type="Proteomes" id="UP000670092"/>
    </source>
</evidence>
<organism evidence="2 3">
    <name type="scientific">Ajellomyces capsulatus</name>
    <name type="common">Darling's disease fungus</name>
    <name type="synonym">Histoplasma capsulatum</name>
    <dbReference type="NCBI Taxonomy" id="5037"/>
    <lineage>
        <taxon>Eukaryota</taxon>
        <taxon>Fungi</taxon>
        <taxon>Dikarya</taxon>
        <taxon>Ascomycota</taxon>
        <taxon>Pezizomycotina</taxon>
        <taxon>Eurotiomycetes</taxon>
        <taxon>Eurotiomycetidae</taxon>
        <taxon>Onygenales</taxon>
        <taxon>Ajellomycetaceae</taxon>
        <taxon>Histoplasma</taxon>
    </lineage>
</organism>
<dbReference type="VEuPathDB" id="FungiDB:I7I52_03596"/>
<dbReference type="Proteomes" id="UP000670092">
    <property type="component" value="Unassembled WGS sequence"/>
</dbReference>
<dbReference type="EMBL" id="JAEVHI010000001">
    <property type="protein sequence ID" value="KAG5305057.1"/>
    <property type="molecule type" value="Genomic_DNA"/>
</dbReference>
<keyword evidence="1" id="KW-1133">Transmembrane helix</keyword>
<reference evidence="2 3" key="1">
    <citation type="submission" date="2021-01" db="EMBL/GenBank/DDBJ databases">
        <title>Chromosome-level genome assembly of a human fungal pathogen reveals clustering of transcriptionally co-regulated genes.</title>
        <authorList>
            <person name="Voorhies M."/>
            <person name="Cohen S."/>
            <person name="Shea T.P."/>
            <person name="Petrus S."/>
            <person name="Munoz J.F."/>
            <person name="Poplawski S."/>
            <person name="Goldman W.E."/>
            <person name="Michael T."/>
            <person name="Cuomo C.A."/>
            <person name="Sil A."/>
            <person name="Beyhan S."/>
        </authorList>
    </citation>
    <scope>NUCLEOTIDE SEQUENCE [LARGE SCALE GENOMIC DNA]</scope>
    <source>
        <strain evidence="2 3">G184AR</strain>
    </source>
</reference>
<accession>A0A8H8D8V7</accession>
<dbReference type="AlphaFoldDB" id="A0A8H8D8V7"/>
<keyword evidence="1" id="KW-0812">Transmembrane</keyword>
<evidence type="ECO:0000313" key="2">
    <source>
        <dbReference type="EMBL" id="KAG5305057.1"/>
    </source>
</evidence>
<keyword evidence="1" id="KW-0472">Membrane</keyword>
<name>A0A8H8D8V7_AJECA</name>